<gene>
    <name evidence="2" type="ORF">BaRGS_00002337</name>
</gene>
<comment type="caution">
    <text evidence="2">The sequence shown here is derived from an EMBL/GenBank/DDBJ whole genome shotgun (WGS) entry which is preliminary data.</text>
</comment>
<protein>
    <submittedName>
        <fullName evidence="2">Uncharacterized protein</fullName>
    </submittedName>
</protein>
<reference evidence="2 3" key="1">
    <citation type="journal article" date="2023" name="Sci. Data">
        <title>Genome assembly of the Korean intertidal mud-creeper Batillaria attramentaria.</title>
        <authorList>
            <person name="Patra A.K."/>
            <person name="Ho P.T."/>
            <person name="Jun S."/>
            <person name="Lee S.J."/>
            <person name="Kim Y."/>
            <person name="Won Y.J."/>
        </authorList>
    </citation>
    <scope>NUCLEOTIDE SEQUENCE [LARGE SCALE GENOMIC DNA]</scope>
    <source>
        <strain evidence="2">Wonlab-2016</strain>
    </source>
</reference>
<feature type="compositionally biased region" description="Polar residues" evidence="1">
    <location>
        <begin position="60"/>
        <end position="71"/>
    </location>
</feature>
<proteinExistence type="predicted"/>
<accession>A0ABD0M2U5</accession>
<dbReference type="Proteomes" id="UP001519460">
    <property type="component" value="Unassembled WGS sequence"/>
</dbReference>
<sequence>MDRCSTKSFSLATLSQCMEAGYMKVFLLGSDRSQTLQPSQQGDDDERQHMPCRDMPIQHSMGTPTAKLITT</sequence>
<evidence type="ECO:0000313" key="2">
    <source>
        <dbReference type="EMBL" id="KAK7506225.1"/>
    </source>
</evidence>
<keyword evidence="3" id="KW-1185">Reference proteome</keyword>
<evidence type="ECO:0000313" key="3">
    <source>
        <dbReference type="Proteomes" id="UP001519460"/>
    </source>
</evidence>
<evidence type="ECO:0000256" key="1">
    <source>
        <dbReference type="SAM" id="MobiDB-lite"/>
    </source>
</evidence>
<feature type="region of interest" description="Disordered" evidence="1">
    <location>
        <begin position="33"/>
        <end position="71"/>
    </location>
</feature>
<dbReference type="EMBL" id="JACVVK020000007">
    <property type="protein sequence ID" value="KAK7506225.1"/>
    <property type="molecule type" value="Genomic_DNA"/>
</dbReference>
<organism evidence="2 3">
    <name type="scientific">Batillaria attramentaria</name>
    <dbReference type="NCBI Taxonomy" id="370345"/>
    <lineage>
        <taxon>Eukaryota</taxon>
        <taxon>Metazoa</taxon>
        <taxon>Spiralia</taxon>
        <taxon>Lophotrochozoa</taxon>
        <taxon>Mollusca</taxon>
        <taxon>Gastropoda</taxon>
        <taxon>Caenogastropoda</taxon>
        <taxon>Sorbeoconcha</taxon>
        <taxon>Cerithioidea</taxon>
        <taxon>Batillariidae</taxon>
        <taxon>Batillaria</taxon>
    </lineage>
</organism>
<name>A0ABD0M2U5_9CAEN</name>
<dbReference type="AlphaFoldDB" id="A0ABD0M2U5"/>